<organism evidence="2 3">
    <name type="scientific">Endozoicomonas euniceicola</name>
    <dbReference type="NCBI Taxonomy" id="1234143"/>
    <lineage>
        <taxon>Bacteria</taxon>
        <taxon>Pseudomonadati</taxon>
        <taxon>Pseudomonadota</taxon>
        <taxon>Gammaproteobacteria</taxon>
        <taxon>Oceanospirillales</taxon>
        <taxon>Endozoicomonadaceae</taxon>
        <taxon>Endozoicomonas</taxon>
    </lineage>
</organism>
<keyword evidence="1" id="KW-0175">Coiled coil</keyword>
<proteinExistence type="predicted"/>
<gene>
    <name evidence="2" type="ORF">NX720_16465</name>
</gene>
<keyword evidence="3" id="KW-1185">Reference proteome</keyword>
<dbReference type="InterPro" id="IPR016866">
    <property type="entry name" value="UCP028069"/>
</dbReference>
<evidence type="ECO:0000313" key="2">
    <source>
        <dbReference type="EMBL" id="UYM14479.1"/>
    </source>
</evidence>
<dbReference type="EMBL" id="CP103300">
    <property type="protein sequence ID" value="UYM14479.1"/>
    <property type="molecule type" value="Genomic_DNA"/>
</dbReference>
<accession>A0ABY6GR54</accession>
<dbReference type="RefSeq" id="WP_262595978.1">
    <property type="nucleotide sequence ID" value="NZ_CP103300.1"/>
</dbReference>
<name>A0ABY6GR54_9GAMM</name>
<reference evidence="2" key="1">
    <citation type="submission" date="2022-10" db="EMBL/GenBank/DDBJ databases">
        <title>Completed Genome Sequence of two octocoral isolated bacterium, Endozoicomonas euniceicola EF212T and Endozoicomonas gorgoniicola PS125T.</title>
        <authorList>
            <person name="Chiou Y.-J."/>
            <person name="Chen Y.-H."/>
        </authorList>
    </citation>
    <scope>NUCLEOTIDE SEQUENCE</scope>
    <source>
        <strain evidence="2">EF212</strain>
    </source>
</reference>
<sequence length="275" mass="31316">MKRLKQFYDALIAPDADAIYSLSVLRRYLLVLPLALMAGFAQASTSDLARLDQIIAKQLEVERSTAALQLEAQQSLTDNERLLTLYRQEHKALTKALAHKRQQQDEVDAQRNELLEAQVLQEKRTQQYQQQLEQGKTLLELQWQQLPPPLQYEFQGEWVVLQDKKQGLSERFAAMIAMLTKLEEFNSGINLHQGNLIHQGESWRTEKLFIGLAQGYYRLPDGSGAGVGYVVDGVWQWQSTPALQAQIDQAFAIYQGRQPVEFVTLPLPAVREGQP</sequence>
<evidence type="ECO:0000256" key="1">
    <source>
        <dbReference type="SAM" id="Coils"/>
    </source>
</evidence>
<dbReference type="Pfam" id="PF11932">
    <property type="entry name" value="DUF3450"/>
    <property type="match status" value="1"/>
</dbReference>
<evidence type="ECO:0000313" key="3">
    <source>
        <dbReference type="Proteomes" id="UP001163255"/>
    </source>
</evidence>
<dbReference type="Proteomes" id="UP001163255">
    <property type="component" value="Chromosome"/>
</dbReference>
<feature type="coiled-coil region" evidence="1">
    <location>
        <begin position="93"/>
        <end position="120"/>
    </location>
</feature>
<protein>
    <submittedName>
        <fullName evidence="2">DUF3450 domain-containing protein</fullName>
    </submittedName>
</protein>